<evidence type="ECO:0000256" key="1">
    <source>
        <dbReference type="ARBA" id="ARBA00004651"/>
    </source>
</evidence>
<dbReference type="SUPFAM" id="SSF103473">
    <property type="entry name" value="MFS general substrate transporter"/>
    <property type="match status" value="1"/>
</dbReference>
<sequence>MNKFKEVFQNRNYRNLFFANFTSQMGSTIGLTAFMFYLLDRFSDQPVYATITELMFSLPTLAVFFLVGVFADRMDRQKIAYYCDWISALLSILLIGAILTEWMPLIFAVLFLRSAVQKFFFPAEHSMVQGILKKEDYTTASGLNQMVMSLFMLFGNGLGIAAYWTVGVYGAIMVDTVTFIISAFLIRSCHIKEEVRMPNGKHRIKDLKIAVVFSDFKVGMVYILQHKLLRTLLVGFFVFGIVNGGFSVMPVFILKYKLAPNTYEELSIIVGIIFGVGVLLGSFVASLLSQKLKLHQLIISGLILTGGFVILSSFATNTYIFLGLLFIASFGLPLVNIGIGGWMPSIVDPKMMGRVQGWISPLMMLSQSLTLGFIAVSFPSILTVEMLYWMVGGCLALVGVFYMITLPKFTKNLQNTTETTTVESASVL</sequence>
<protein>
    <submittedName>
        <fullName evidence="8">MFS transporter</fullName>
    </submittedName>
</protein>
<feature type="transmembrane region" description="Helical" evidence="7">
    <location>
        <begin position="359"/>
        <end position="379"/>
    </location>
</feature>
<gene>
    <name evidence="8" type="ORF">ACFYKX_06100</name>
</gene>
<keyword evidence="4 7" id="KW-0812">Transmembrane</keyword>
<dbReference type="InterPro" id="IPR036259">
    <property type="entry name" value="MFS_trans_sf"/>
</dbReference>
<dbReference type="EMBL" id="JBIACK010000002">
    <property type="protein sequence ID" value="MFE8700173.1"/>
    <property type="molecule type" value="Genomic_DNA"/>
</dbReference>
<evidence type="ECO:0000256" key="7">
    <source>
        <dbReference type="SAM" id="Phobius"/>
    </source>
</evidence>
<comment type="subcellular location">
    <subcellularLocation>
        <location evidence="1">Cell membrane</location>
        <topology evidence="1">Multi-pass membrane protein</topology>
    </subcellularLocation>
</comment>
<evidence type="ECO:0000256" key="6">
    <source>
        <dbReference type="ARBA" id="ARBA00023136"/>
    </source>
</evidence>
<dbReference type="PANTHER" id="PTHR43266">
    <property type="entry name" value="MACROLIDE-EFFLUX PROTEIN"/>
    <property type="match status" value="1"/>
</dbReference>
<feature type="transmembrane region" description="Helical" evidence="7">
    <location>
        <begin position="319"/>
        <end position="339"/>
    </location>
</feature>
<evidence type="ECO:0000256" key="3">
    <source>
        <dbReference type="ARBA" id="ARBA00022475"/>
    </source>
</evidence>
<keyword evidence="3" id="KW-1003">Cell membrane</keyword>
<keyword evidence="2" id="KW-0813">Transport</keyword>
<feature type="transmembrane region" description="Helical" evidence="7">
    <location>
        <begin position="142"/>
        <end position="162"/>
    </location>
</feature>
<comment type="caution">
    <text evidence="8">The sequence shown here is derived from an EMBL/GenBank/DDBJ whole genome shotgun (WGS) entry which is preliminary data.</text>
</comment>
<keyword evidence="5 7" id="KW-1133">Transmembrane helix</keyword>
<dbReference type="Pfam" id="PF07690">
    <property type="entry name" value="MFS_1"/>
    <property type="match status" value="1"/>
</dbReference>
<feature type="transmembrane region" description="Helical" evidence="7">
    <location>
        <begin position="231"/>
        <end position="254"/>
    </location>
</feature>
<dbReference type="Gene3D" id="1.20.1250.20">
    <property type="entry name" value="MFS general substrate transporter like domains"/>
    <property type="match status" value="1"/>
</dbReference>
<name>A0ABW6KB76_9BACI</name>
<evidence type="ECO:0000256" key="5">
    <source>
        <dbReference type="ARBA" id="ARBA00022989"/>
    </source>
</evidence>
<evidence type="ECO:0000256" key="2">
    <source>
        <dbReference type="ARBA" id="ARBA00022448"/>
    </source>
</evidence>
<feature type="transmembrane region" description="Helical" evidence="7">
    <location>
        <begin position="386"/>
        <end position="404"/>
    </location>
</feature>
<feature type="transmembrane region" description="Helical" evidence="7">
    <location>
        <begin position="294"/>
        <end position="312"/>
    </location>
</feature>
<keyword evidence="9" id="KW-1185">Reference proteome</keyword>
<accession>A0ABW6KB76</accession>
<feature type="transmembrane region" description="Helical" evidence="7">
    <location>
        <begin position="21"/>
        <end position="39"/>
    </location>
</feature>
<evidence type="ECO:0000313" key="8">
    <source>
        <dbReference type="EMBL" id="MFE8700173.1"/>
    </source>
</evidence>
<keyword evidence="6 7" id="KW-0472">Membrane</keyword>
<evidence type="ECO:0000256" key="4">
    <source>
        <dbReference type="ARBA" id="ARBA00022692"/>
    </source>
</evidence>
<reference evidence="8 9" key="1">
    <citation type="submission" date="2024-08" db="EMBL/GenBank/DDBJ databases">
        <title>Two novel Cytobacillus novel species.</title>
        <authorList>
            <person name="Liu G."/>
        </authorList>
    </citation>
    <scope>NUCLEOTIDE SEQUENCE [LARGE SCALE GENOMIC DNA]</scope>
    <source>
        <strain evidence="8 9">FJAT-54145</strain>
    </source>
</reference>
<feature type="transmembrane region" description="Helical" evidence="7">
    <location>
        <begin position="266"/>
        <end position="288"/>
    </location>
</feature>
<dbReference type="Proteomes" id="UP001601059">
    <property type="component" value="Unassembled WGS sequence"/>
</dbReference>
<dbReference type="InterPro" id="IPR011701">
    <property type="entry name" value="MFS"/>
</dbReference>
<dbReference type="PANTHER" id="PTHR43266:SF8">
    <property type="entry name" value="MACROLIDE-EFFLUX PROTEIN"/>
    <property type="match status" value="1"/>
</dbReference>
<dbReference type="CDD" id="cd06173">
    <property type="entry name" value="MFS_MefA_like"/>
    <property type="match status" value="1"/>
</dbReference>
<proteinExistence type="predicted"/>
<evidence type="ECO:0000313" key="9">
    <source>
        <dbReference type="Proteomes" id="UP001601059"/>
    </source>
</evidence>
<feature type="transmembrane region" description="Helical" evidence="7">
    <location>
        <begin position="45"/>
        <end position="67"/>
    </location>
</feature>
<organism evidence="8 9">
    <name type="scientific">Cytobacillus spartinae</name>
    <dbReference type="NCBI Taxonomy" id="3299023"/>
    <lineage>
        <taxon>Bacteria</taxon>
        <taxon>Bacillati</taxon>
        <taxon>Bacillota</taxon>
        <taxon>Bacilli</taxon>
        <taxon>Bacillales</taxon>
        <taxon>Bacillaceae</taxon>
        <taxon>Cytobacillus</taxon>
    </lineage>
</organism>
<dbReference type="RefSeq" id="WP_389359118.1">
    <property type="nucleotide sequence ID" value="NZ_JBIACK010000002.1"/>
</dbReference>